<organism evidence="1 2">
    <name type="scientific">Araneus ventricosus</name>
    <name type="common">Orbweaver spider</name>
    <name type="synonym">Epeira ventricosa</name>
    <dbReference type="NCBI Taxonomy" id="182803"/>
    <lineage>
        <taxon>Eukaryota</taxon>
        <taxon>Metazoa</taxon>
        <taxon>Ecdysozoa</taxon>
        <taxon>Arthropoda</taxon>
        <taxon>Chelicerata</taxon>
        <taxon>Arachnida</taxon>
        <taxon>Araneae</taxon>
        <taxon>Araneomorphae</taxon>
        <taxon>Entelegynae</taxon>
        <taxon>Araneoidea</taxon>
        <taxon>Araneidae</taxon>
        <taxon>Araneus</taxon>
    </lineage>
</organism>
<keyword evidence="2" id="KW-1185">Reference proteome</keyword>
<accession>A0A4Y2CFD2</accession>
<dbReference type="AlphaFoldDB" id="A0A4Y2CFD2"/>
<evidence type="ECO:0000313" key="2">
    <source>
        <dbReference type="Proteomes" id="UP000499080"/>
    </source>
</evidence>
<proteinExistence type="predicted"/>
<gene>
    <name evidence="1" type="ORF">AVEN_76505_1</name>
</gene>
<name>A0A4Y2CFD2_ARAVE</name>
<evidence type="ECO:0000313" key="1">
    <source>
        <dbReference type="EMBL" id="GBM02457.1"/>
    </source>
</evidence>
<sequence length="123" mass="13558">MSSSLSDSGSKLRGPSQNSLCVVPKWVFNITKLNSFTQKFFNLLRTTVTWACQLLGTFCPDCHKYVPAVVAFSTGCHTGVTSALMQLGFTRKSAPALSSQARWEMSAILKPHDFLMAVLKRLI</sequence>
<protein>
    <submittedName>
        <fullName evidence="1">Uncharacterized protein</fullName>
    </submittedName>
</protein>
<dbReference type="EMBL" id="BGPR01000180">
    <property type="protein sequence ID" value="GBM02457.1"/>
    <property type="molecule type" value="Genomic_DNA"/>
</dbReference>
<reference evidence="1 2" key="1">
    <citation type="journal article" date="2019" name="Sci. Rep.">
        <title>Orb-weaving spider Araneus ventricosus genome elucidates the spidroin gene catalogue.</title>
        <authorList>
            <person name="Kono N."/>
            <person name="Nakamura H."/>
            <person name="Ohtoshi R."/>
            <person name="Moran D.A.P."/>
            <person name="Shinohara A."/>
            <person name="Yoshida Y."/>
            <person name="Fujiwara M."/>
            <person name="Mori M."/>
            <person name="Tomita M."/>
            <person name="Arakawa K."/>
        </authorList>
    </citation>
    <scope>NUCLEOTIDE SEQUENCE [LARGE SCALE GENOMIC DNA]</scope>
</reference>
<comment type="caution">
    <text evidence="1">The sequence shown here is derived from an EMBL/GenBank/DDBJ whole genome shotgun (WGS) entry which is preliminary data.</text>
</comment>
<dbReference type="Proteomes" id="UP000499080">
    <property type="component" value="Unassembled WGS sequence"/>
</dbReference>